<dbReference type="GeneTree" id="ENSGT00890000139406"/>
<dbReference type="UniPathway" id="UPA00143"/>
<dbReference type="SMART" id="SM00969">
    <property type="entry name" value="SOCS_box"/>
    <property type="match status" value="1"/>
</dbReference>
<dbReference type="PANTHER" id="PTHR15622:SF1">
    <property type="entry name" value="WD REPEAT AND SOCS BOX-CONTAINING PROTEIN 2"/>
    <property type="match status" value="1"/>
</dbReference>
<evidence type="ECO:0000256" key="3">
    <source>
        <dbReference type="ARBA" id="ARBA00022737"/>
    </source>
</evidence>
<dbReference type="InterPro" id="IPR001680">
    <property type="entry name" value="WD40_rpt"/>
</dbReference>
<keyword evidence="8" id="KW-1185">Reference proteome</keyword>
<dbReference type="SMART" id="SM00320">
    <property type="entry name" value="WD40"/>
    <property type="match status" value="5"/>
</dbReference>
<dbReference type="InterPro" id="IPR015943">
    <property type="entry name" value="WD40/YVTN_repeat-like_dom_sf"/>
</dbReference>
<evidence type="ECO:0000313" key="7">
    <source>
        <dbReference type="Ensembl" id="ENSSDUP00000023840.1"/>
    </source>
</evidence>
<dbReference type="PROSITE" id="PS50294">
    <property type="entry name" value="WD_REPEATS_REGION"/>
    <property type="match status" value="1"/>
</dbReference>
<dbReference type="InterPro" id="IPR001496">
    <property type="entry name" value="SOCS_box"/>
</dbReference>
<evidence type="ECO:0000256" key="5">
    <source>
        <dbReference type="PROSITE-ProRule" id="PRU00221"/>
    </source>
</evidence>
<dbReference type="Gene3D" id="1.10.750.20">
    <property type="entry name" value="SOCS box"/>
    <property type="match status" value="1"/>
</dbReference>
<dbReference type="SUPFAM" id="SSF158235">
    <property type="entry name" value="SOCS box-like"/>
    <property type="match status" value="1"/>
</dbReference>
<dbReference type="Gene3D" id="2.130.10.10">
    <property type="entry name" value="YVTN repeat-like/Quinoprotein amine dehydrogenase"/>
    <property type="match status" value="2"/>
</dbReference>
<accession>A0A3B4V164</accession>
<dbReference type="PROSITE" id="PS00678">
    <property type="entry name" value="WD_REPEATS_1"/>
    <property type="match status" value="1"/>
</dbReference>
<dbReference type="GO" id="GO:0000209">
    <property type="term" value="P:protein polyubiquitination"/>
    <property type="evidence" value="ECO:0007669"/>
    <property type="project" value="TreeGrafter"/>
</dbReference>
<keyword evidence="4" id="KW-0833">Ubl conjugation pathway</keyword>
<dbReference type="Proteomes" id="UP000261420">
    <property type="component" value="Unplaced"/>
</dbReference>
<dbReference type="PANTHER" id="PTHR15622">
    <property type="entry name" value="WD40 REPEAT PROTEIN"/>
    <property type="match status" value="1"/>
</dbReference>
<dbReference type="Pfam" id="PF07525">
    <property type="entry name" value="SOCS_box"/>
    <property type="match status" value="1"/>
</dbReference>
<proteinExistence type="predicted"/>
<name>A0A3B4V164_SERDU</name>
<dbReference type="AlphaFoldDB" id="A0A3B4V164"/>
<dbReference type="SUPFAM" id="SSF50978">
    <property type="entry name" value="WD40 repeat-like"/>
    <property type="match status" value="1"/>
</dbReference>
<keyword evidence="3" id="KW-0677">Repeat</keyword>
<organism evidence="7 8">
    <name type="scientific">Seriola dumerili</name>
    <name type="common">Greater amberjack</name>
    <name type="synonym">Caranx dumerili</name>
    <dbReference type="NCBI Taxonomy" id="41447"/>
    <lineage>
        <taxon>Eukaryota</taxon>
        <taxon>Metazoa</taxon>
        <taxon>Chordata</taxon>
        <taxon>Craniata</taxon>
        <taxon>Vertebrata</taxon>
        <taxon>Euteleostomi</taxon>
        <taxon>Actinopterygii</taxon>
        <taxon>Neopterygii</taxon>
        <taxon>Teleostei</taxon>
        <taxon>Neoteleostei</taxon>
        <taxon>Acanthomorphata</taxon>
        <taxon>Carangaria</taxon>
        <taxon>Carangiformes</taxon>
        <taxon>Carangidae</taxon>
        <taxon>Seriola</taxon>
    </lineage>
</organism>
<evidence type="ECO:0000313" key="8">
    <source>
        <dbReference type="Proteomes" id="UP000261420"/>
    </source>
</evidence>
<feature type="repeat" description="WD" evidence="5">
    <location>
        <begin position="311"/>
        <end position="330"/>
    </location>
</feature>
<dbReference type="InterPro" id="IPR051983">
    <property type="entry name" value="WSB_SOCS-box_domain"/>
</dbReference>
<reference evidence="7" key="1">
    <citation type="submission" date="2025-08" db="UniProtKB">
        <authorList>
            <consortium name="Ensembl"/>
        </authorList>
    </citation>
    <scope>IDENTIFICATION</scope>
</reference>
<dbReference type="PROSITE" id="PS50082">
    <property type="entry name" value="WD_REPEATS_2"/>
    <property type="match status" value="3"/>
</dbReference>
<dbReference type="PROSITE" id="PS50225">
    <property type="entry name" value="SOCS"/>
    <property type="match status" value="1"/>
</dbReference>
<protein>
    <submittedName>
        <fullName evidence="7">WD repeat and SOCS box containing 2</fullName>
    </submittedName>
</protein>
<dbReference type="Ensembl" id="ENSSDUT00000024284.1">
    <property type="protein sequence ID" value="ENSSDUP00000023840.1"/>
    <property type="gene ID" value="ENSSDUG00000017306.1"/>
</dbReference>
<dbReference type="InterPro" id="IPR020472">
    <property type="entry name" value="WD40_PAC1"/>
</dbReference>
<feature type="repeat" description="WD" evidence="5">
    <location>
        <begin position="263"/>
        <end position="288"/>
    </location>
</feature>
<dbReference type="GO" id="GO:0035556">
    <property type="term" value="P:intracellular signal transduction"/>
    <property type="evidence" value="ECO:0007669"/>
    <property type="project" value="InterPro"/>
</dbReference>
<keyword evidence="2 5" id="KW-0853">WD repeat</keyword>
<reference evidence="7" key="2">
    <citation type="submission" date="2025-09" db="UniProtKB">
        <authorList>
            <consortium name="Ensembl"/>
        </authorList>
    </citation>
    <scope>IDENTIFICATION</scope>
</reference>
<evidence type="ECO:0000256" key="2">
    <source>
        <dbReference type="ARBA" id="ARBA00022574"/>
    </source>
</evidence>
<dbReference type="Pfam" id="PF00400">
    <property type="entry name" value="WD40"/>
    <property type="match status" value="3"/>
</dbReference>
<dbReference type="InterPro" id="IPR019775">
    <property type="entry name" value="WD40_repeat_CS"/>
</dbReference>
<dbReference type="InterPro" id="IPR036322">
    <property type="entry name" value="WD40_repeat_dom_sf"/>
</dbReference>
<evidence type="ECO:0000256" key="1">
    <source>
        <dbReference type="ARBA" id="ARBA00004906"/>
    </source>
</evidence>
<feature type="repeat" description="WD" evidence="5">
    <location>
        <begin position="141"/>
        <end position="175"/>
    </location>
</feature>
<evidence type="ECO:0000256" key="4">
    <source>
        <dbReference type="ARBA" id="ARBA00022786"/>
    </source>
</evidence>
<feature type="domain" description="SOCS box" evidence="6">
    <location>
        <begin position="333"/>
        <end position="375"/>
    </location>
</feature>
<dbReference type="SMART" id="SM00253">
    <property type="entry name" value="SOCS"/>
    <property type="match status" value="1"/>
</dbReference>
<evidence type="ECO:0000259" key="6">
    <source>
        <dbReference type="PROSITE" id="PS50225"/>
    </source>
</evidence>
<dbReference type="InterPro" id="IPR036036">
    <property type="entry name" value="SOCS_box-like_dom_sf"/>
</dbReference>
<dbReference type="PRINTS" id="PR00320">
    <property type="entry name" value="GPROTEINBRPT"/>
</dbReference>
<sequence length="384" mass="42652">DTNKTGTHTSLLHSATSASDPALILELKTRRPPSLVGRAGCETWSVDFSPDGAWFAWSMGHGIVWVVAWPLDSEYTDRGDKSFSCGHPVWGLAFGPRPPKSAAVARPAKRPSNNSLLLATGLENGVIKIWNVLTGITVFDLHGHEGVVRDLVFPQNGTLTLVSSSRDKTLRIWDLAQKGVCSLCSVTKFETKSFRQSLKSFSGFQVRNTLYLLSSCDFSPDGALLATAAFSGSSWWIDLWDPYTAEKLATLVDYFEDYGQNQISSLQFSPNGLHLAIVTDDRALRIWEPGKTGMVMQTKADRDSNGLCCNYHPQGGVVATGTRDGHVRFWRAPRRVPSLCHLCRSILRDSVSTHQMEPLPLPKRILEYLTYRNIPERLKTSHYK</sequence>
<comment type="pathway">
    <text evidence="1">Protein modification; protein ubiquitination.</text>
</comment>